<sequence>MTTPDPQQLLAQLRRPGLPPVERWNPPLSGAMDLRIARDGSWWHAGRRIEREALVRLFASILRCDEDGAHYLVTPVEKWRIEVDDAPFVAVLMHVEGSGREQRLRFVTNLGDEVQAGAAHPLGVEYRGDEPAPYVHVRGRLRALLARAVFVELAAHAEPGEVDGRAVFGVWSDGAYFVLGPAD</sequence>
<evidence type="ECO:0000313" key="4">
    <source>
        <dbReference type="Proteomes" id="UP000295765"/>
    </source>
</evidence>
<feature type="domain" description="DUF1285" evidence="1">
    <location>
        <begin position="19"/>
        <end position="86"/>
    </location>
</feature>
<dbReference type="Pfam" id="PF06938">
    <property type="entry name" value="DUF1285_N"/>
    <property type="match status" value="1"/>
</dbReference>
<dbReference type="RefSeq" id="WP_132541970.1">
    <property type="nucleotide sequence ID" value="NZ_SLWY01000009.1"/>
</dbReference>
<dbReference type="PIRSF" id="PIRSF029557">
    <property type="entry name" value="UCP029557"/>
    <property type="match status" value="1"/>
</dbReference>
<dbReference type="Proteomes" id="UP000295765">
    <property type="component" value="Unassembled WGS sequence"/>
</dbReference>
<organism evidence="3 4">
    <name type="scientific">Plasticicumulans lactativorans</name>
    <dbReference type="NCBI Taxonomy" id="1133106"/>
    <lineage>
        <taxon>Bacteria</taxon>
        <taxon>Pseudomonadati</taxon>
        <taxon>Pseudomonadota</taxon>
        <taxon>Gammaproteobacteria</taxon>
        <taxon>Candidatus Competibacteraceae</taxon>
        <taxon>Plasticicumulans</taxon>
    </lineage>
</organism>
<dbReference type="InterPro" id="IPR048341">
    <property type="entry name" value="DUF1285_N"/>
</dbReference>
<dbReference type="AlphaFoldDB" id="A0A4R2LEH8"/>
<proteinExistence type="predicted"/>
<dbReference type="InterPro" id="IPR023361">
    <property type="entry name" value="DUF1285_beta_roll_sf"/>
</dbReference>
<comment type="caution">
    <text evidence="3">The sequence shown here is derived from an EMBL/GenBank/DDBJ whole genome shotgun (WGS) entry which is preliminary data.</text>
</comment>
<dbReference type="OrthoDB" id="3078366at2"/>
<dbReference type="Pfam" id="PF21028">
    <property type="entry name" value="DUF1285_C"/>
    <property type="match status" value="1"/>
</dbReference>
<evidence type="ECO:0008006" key="5">
    <source>
        <dbReference type="Google" id="ProtNLM"/>
    </source>
</evidence>
<dbReference type="InterPro" id="IPR048342">
    <property type="entry name" value="DUF1285_C"/>
</dbReference>
<keyword evidence="4" id="KW-1185">Reference proteome</keyword>
<evidence type="ECO:0000259" key="2">
    <source>
        <dbReference type="Pfam" id="PF21028"/>
    </source>
</evidence>
<protein>
    <recommendedName>
        <fullName evidence="5">DUF1285 domain-containing protein</fullName>
    </recommendedName>
</protein>
<dbReference type="InterPro" id="IPR010707">
    <property type="entry name" value="DUF1285"/>
</dbReference>
<dbReference type="Gene3D" id="2.30.270.10">
    <property type="entry name" value="duf1285 protein"/>
    <property type="match status" value="1"/>
</dbReference>
<evidence type="ECO:0000313" key="3">
    <source>
        <dbReference type="EMBL" id="TCO81281.1"/>
    </source>
</evidence>
<evidence type="ECO:0000259" key="1">
    <source>
        <dbReference type="Pfam" id="PF06938"/>
    </source>
</evidence>
<reference evidence="3 4" key="1">
    <citation type="submission" date="2019-03" db="EMBL/GenBank/DDBJ databases">
        <title>Genomic Encyclopedia of Type Strains, Phase IV (KMG-IV): sequencing the most valuable type-strain genomes for metagenomic binning, comparative biology and taxonomic classification.</title>
        <authorList>
            <person name="Goeker M."/>
        </authorList>
    </citation>
    <scope>NUCLEOTIDE SEQUENCE [LARGE SCALE GENOMIC DNA]</scope>
    <source>
        <strain evidence="3 4">DSM 25287</strain>
    </source>
</reference>
<accession>A0A4R2LEH8</accession>
<dbReference type="Gene3D" id="3.10.540.10">
    <property type="entry name" value="duf1285 like domain"/>
    <property type="match status" value="1"/>
</dbReference>
<dbReference type="EMBL" id="SLWY01000009">
    <property type="protein sequence ID" value="TCO81281.1"/>
    <property type="molecule type" value="Genomic_DNA"/>
</dbReference>
<gene>
    <name evidence="3" type="ORF">EV699_109123</name>
</gene>
<name>A0A4R2LEH8_9GAMM</name>
<feature type="domain" description="DUF1285" evidence="2">
    <location>
        <begin position="87"/>
        <end position="179"/>
    </location>
</feature>